<evidence type="ECO:0000313" key="1">
    <source>
        <dbReference type="EMBL" id="PRY31027.1"/>
    </source>
</evidence>
<accession>A0A2T0SC78</accession>
<proteinExistence type="predicted"/>
<keyword evidence="2" id="KW-1185">Reference proteome</keyword>
<dbReference type="OrthoDB" id="4322177at2"/>
<dbReference type="AlphaFoldDB" id="A0A2T0SC78"/>
<gene>
    <name evidence="1" type="ORF">CLV43_123129</name>
</gene>
<organism evidence="1 2">
    <name type="scientific">Umezawaea tangerina</name>
    <dbReference type="NCBI Taxonomy" id="84725"/>
    <lineage>
        <taxon>Bacteria</taxon>
        <taxon>Bacillati</taxon>
        <taxon>Actinomycetota</taxon>
        <taxon>Actinomycetes</taxon>
        <taxon>Pseudonocardiales</taxon>
        <taxon>Pseudonocardiaceae</taxon>
        <taxon>Umezawaea</taxon>
    </lineage>
</organism>
<sequence>MDSATATAIQDEVAERLVFANGLLSAVRLPGGIWPRCCVWLLRTALERTVSAVLRSHDEPDTSPRTDLLTLPLYADPRIASATSRLWEALTRVANHQDYELAPTAAELRKWHTEAVRTTTALFAEVDTAAR</sequence>
<dbReference type="Proteomes" id="UP000239494">
    <property type="component" value="Unassembled WGS sequence"/>
</dbReference>
<evidence type="ECO:0008006" key="3">
    <source>
        <dbReference type="Google" id="ProtNLM"/>
    </source>
</evidence>
<protein>
    <recommendedName>
        <fullName evidence="3">HEPN domain-containing protein</fullName>
    </recommendedName>
</protein>
<comment type="caution">
    <text evidence="1">The sequence shown here is derived from an EMBL/GenBank/DDBJ whole genome shotgun (WGS) entry which is preliminary data.</text>
</comment>
<name>A0A2T0SC78_9PSEU</name>
<reference evidence="1 2" key="1">
    <citation type="submission" date="2018-03" db="EMBL/GenBank/DDBJ databases">
        <title>Genomic Encyclopedia of Archaeal and Bacterial Type Strains, Phase II (KMG-II): from individual species to whole genera.</title>
        <authorList>
            <person name="Goeker M."/>
        </authorList>
    </citation>
    <scope>NUCLEOTIDE SEQUENCE [LARGE SCALE GENOMIC DNA]</scope>
    <source>
        <strain evidence="1 2">DSM 44720</strain>
    </source>
</reference>
<dbReference type="RefSeq" id="WP_106196686.1">
    <property type="nucleotide sequence ID" value="NZ_PVTF01000023.1"/>
</dbReference>
<dbReference type="EMBL" id="PVTF01000023">
    <property type="protein sequence ID" value="PRY31027.1"/>
    <property type="molecule type" value="Genomic_DNA"/>
</dbReference>
<evidence type="ECO:0000313" key="2">
    <source>
        <dbReference type="Proteomes" id="UP000239494"/>
    </source>
</evidence>